<sequence>MEIKSGKVHFKKSNATISLWITDFEWSNADSLSTKTGYDWKAFIPETLKLENISVDFIQKLIPGTNMQVSIEGDGELLPAILITGFEDEKEPEIAYGFRGLLFSSLTLDGKWKSINEFKDFFRQGFATNVVSGTVSLIQKL</sequence>
<dbReference type="WBParaSite" id="ES5_v2.g26310.t1">
    <property type="protein sequence ID" value="ES5_v2.g26310.t1"/>
    <property type="gene ID" value="ES5_v2.g26310"/>
</dbReference>
<reference evidence="2" key="1">
    <citation type="submission" date="2022-11" db="UniProtKB">
        <authorList>
            <consortium name="WormBaseParasite"/>
        </authorList>
    </citation>
    <scope>IDENTIFICATION</scope>
</reference>
<proteinExistence type="predicted"/>
<organism evidence="1 2">
    <name type="scientific">Panagrolaimus sp. ES5</name>
    <dbReference type="NCBI Taxonomy" id="591445"/>
    <lineage>
        <taxon>Eukaryota</taxon>
        <taxon>Metazoa</taxon>
        <taxon>Ecdysozoa</taxon>
        <taxon>Nematoda</taxon>
        <taxon>Chromadorea</taxon>
        <taxon>Rhabditida</taxon>
        <taxon>Tylenchina</taxon>
        <taxon>Panagrolaimomorpha</taxon>
        <taxon>Panagrolaimoidea</taxon>
        <taxon>Panagrolaimidae</taxon>
        <taxon>Panagrolaimus</taxon>
    </lineage>
</organism>
<evidence type="ECO:0000313" key="1">
    <source>
        <dbReference type="Proteomes" id="UP000887579"/>
    </source>
</evidence>
<accession>A0AC34G9B2</accession>
<protein>
    <submittedName>
        <fullName evidence="2">Uncharacterized protein</fullName>
    </submittedName>
</protein>
<name>A0AC34G9B2_9BILA</name>
<dbReference type="Proteomes" id="UP000887579">
    <property type="component" value="Unplaced"/>
</dbReference>
<evidence type="ECO:0000313" key="2">
    <source>
        <dbReference type="WBParaSite" id="ES5_v2.g26310.t1"/>
    </source>
</evidence>